<feature type="transmembrane region" description="Helical" evidence="13">
    <location>
        <begin position="198"/>
        <end position="216"/>
    </location>
</feature>
<dbReference type="AlphaFoldDB" id="A0A4Q7T9X2"/>
<feature type="transmembrane region" description="Helical" evidence="13">
    <location>
        <begin position="263"/>
        <end position="281"/>
    </location>
</feature>
<gene>
    <name evidence="16" type="ORF">EV140_2648</name>
</gene>
<evidence type="ECO:0000256" key="14">
    <source>
        <dbReference type="SAM" id="SignalP"/>
    </source>
</evidence>
<name>A0A4Q7T9X2_9MICO</name>
<keyword evidence="8 13" id="KW-0812">Transmembrane</keyword>
<dbReference type="InterPro" id="IPR000390">
    <property type="entry name" value="Small_drug/metabolite_transptr"/>
</dbReference>
<evidence type="ECO:0000256" key="6">
    <source>
        <dbReference type="ARBA" id="ARBA00022519"/>
    </source>
</evidence>
<comment type="subcellular location">
    <subcellularLocation>
        <location evidence="1">Cell membrane</location>
        <topology evidence="1">Multi-pass membrane protein</topology>
    </subcellularLocation>
</comment>
<dbReference type="OrthoDB" id="9783707at2"/>
<evidence type="ECO:0000256" key="7">
    <source>
        <dbReference type="ARBA" id="ARBA00022556"/>
    </source>
</evidence>
<comment type="similarity">
    <text evidence="2">Belongs to the EamA transporter family.</text>
</comment>
<keyword evidence="6" id="KW-0997">Cell inner membrane</keyword>
<reference evidence="16 17" key="1">
    <citation type="journal article" date="2015" name="Stand. Genomic Sci.">
        <title>Genomic Encyclopedia of Bacterial and Archaeal Type Strains, Phase III: the genomes of soil and plant-associated and newly described type strains.</title>
        <authorList>
            <person name="Whitman W.B."/>
            <person name="Woyke T."/>
            <person name="Klenk H.P."/>
            <person name="Zhou Y."/>
            <person name="Lilburn T.G."/>
            <person name="Beck B.J."/>
            <person name="De Vos P."/>
            <person name="Vandamme P."/>
            <person name="Eisen J.A."/>
            <person name="Garrity G."/>
            <person name="Hugenholtz P."/>
            <person name="Kyrpides N.C."/>
        </authorList>
    </citation>
    <scope>NUCLEOTIDE SEQUENCE [LARGE SCALE GENOMIC DNA]</scope>
    <source>
        <strain evidence="16 17">AC4r</strain>
    </source>
</reference>
<evidence type="ECO:0000256" key="1">
    <source>
        <dbReference type="ARBA" id="ARBA00004651"/>
    </source>
</evidence>
<dbReference type="InterPro" id="IPR037185">
    <property type="entry name" value="EmrE-like"/>
</dbReference>
<evidence type="ECO:0000313" key="17">
    <source>
        <dbReference type="Proteomes" id="UP000292408"/>
    </source>
</evidence>
<organism evidence="16 17">
    <name type="scientific">Microcella alkaliphila</name>
    <dbReference type="NCBI Taxonomy" id="279828"/>
    <lineage>
        <taxon>Bacteria</taxon>
        <taxon>Bacillati</taxon>
        <taxon>Actinomycetota</taxon>
        <taxon>Actinomycetes</taxon>
        <taxon>Micrococcales</taxon>
        <taxon>Microbacteriaceae</taxon>
        <taxon>Microcella</taxon>
    </lineage>
</organism>
<sequence length="305" mass="30909">MTAALLILFAAVAHAAWNVLVKRQGASGPVFFALVAGSATVLAAPFAIPLLVATQPPASWLGWALVSAAFHTAYMLLLQRGYRVADVGVVYPLARGTGPLLSVAGAVLLLGERPVIVTLTGAALVVAGVVVIGTASARPGAQGAGGSTERVGAGAAAHDAAARLRRGVIYGSAVGVSIAGYTLWDAAAVTGAGLSPLGHFWASLALQTLMLTALALRRTPAPRILREEARRHLPVAVAVGVLSTASYLAILTAYGFAPVSVVAPARELSVVLIALAGWLLFREPHPARRLAGAVVVLAGVALLAV</sequence>
<feature type="transmembrane region" description="Helical" evidence="13">
    <location>
        <begin position="117"/>
        <end position="137"/>
    </location>
</feature>
<dbReference type="EMBL" id="SGXT01000020">
    <property type="protein sequence ID" value="RZT55980.1"/>
    <property type="molecule type" value="Genomic_DNA"/>
</dbReference>
<evidence type="ECO:0000256" key="8">
    <source>
        <dbReference type="ARBA" id="ARBA00022692"/>
    </source>
</evidence>
<evidence type="ECO:0000256" key="5">
    <source>
        <dbReference type="ARBA" id="ARBA00022516"/>
    </source>
</evidence>
<feature type="transmembrane region" description="Helical" evidence="13">
    <location>
        <begin position="60"/>
        <end position="77"/>
    </location>
</feature>
<dbReference type="GO" id="GO:0022857">
    <property type="term" value="F:transmembrane transporter activity"/>
    <property type="evidence" value="ECO:0007669"/>
    <property type="project" value="InterPro"/>
</dbReference>
<evidence type="ECO:0000256" key="11">
    <source>
        <dbReference type="ARBA" id="ARBA00023098"/>
    </source>
</evidence>
<feature type="transmembrane region" description="Helical" evidence="13">
    <location>
        <begin position="236"/>
        <end position="257"/>
    </location>
</feature>
<dbReference type="RefSeq" id="WP_130284665.1">
    <property type="nucleotide sequence ID" value="NZ_SGXT01000020.1"/>
</dbReference>
<keyword evidence="14" id="KW-0732">Signal</keyword>
<evidence type="ECO:0000313" key="16">
    <source>
        <dbReference type="EMBL" id="RZT55980.1"/>
    </source>
</evidence>
<evidence type="ECO:0000256" key="3">
    <source>
        <dbReference type="ARBA" id="ARBA00022448"/>
    </source>
</evidence>
<feature type="domain" description="EamA" evidence="15">
    <location>
        <begin position="2"/>
        <end position="133"/>
    </location>
</feature>
<dbReference type="PANTHER" id="PTHR30561">
    <property type="entry name" value="SMR FAMILY PROTON-DEPENDENT DRUG EFFLUX TRANSPORTER SUGE"/>
    <property type="match status" value="1"/>
</dbReference>
<dbReference type="PANTHER" id="PTHR30561:SF0">
    <property type="entry name" value="GUANIDINIUM EXPORTER"/>
    <property type="match status" value="1"/>
</dbReference>
<protein>
    <submittedName>
        <fullName evidence="16">Multidrug transporter EmrE-like cation transporter</fullName>
    </submittedName>
</protein>
<proteinExistence type="inferred from homology"/>
<evidence type="ECO:0000256" key="4">
    <source>
        <dbReference type="ARBA" id="ARBA00022475"/>
    </source>
</evidence>
<dbReference type="InterPro" id="IPR000620">
    <property type="entry name" value="EamA_dom"/>
</dbReference>
<keyword evidence="4" id="KW-1003">Cell membrane</keyword>
<evidence type="ECO:0000256" key="10">
    <source>
        <dbReference type="ARBA" id="ARBA00022989"/>
    </source>
</evidence>
<dbReference type="Proteomes" id="UP000292408">
    <property type="component" value="Unassembled WGS sequence"/>
</dbReference>
<dbReference type="Pfam" id="PF00892">
    <property type="entry name" value="EamA"/>
    <property type="match status" value="2"/>
</dbReference>
<dbReference type="GO" id="GO:0009103">
    <property type="term" value="P:lipopolysaccharide biosynthetic process"/>
    <property type="evidence" value="ECO:0007669"/>
    <property type="project" value="UniProtKB-KW"/>
</dbReference>
<keyword evidence="9" id="KW-0448">Lipopolysaccharide biosynthesis</keyword>
<dbReference type="Gene3D" id="1.10.3730.20">
    <property type="match status" value="2"/>
</dbReference>
<evidence type="ECO:0000256" key="13">
    <source>
        <dbReference type="SAM" id="Phobius"/>
    </source>
</evidence>
<evidence type="ECO:0000256" key="12">
    <source>
        <dbReference type="ARBA" id="ARBA00023136"/>
    </source>
</evidence>
<keyword evidence="10 13" id="KW-1133">Transmembrane helix</keyword>
<keyword evidence="5" id="KW-0444">Lipid biosynthesis</keyword>
<keyword evidence="17" id="KW-1185">Reference proteome</keyword>
<accession>A0A4Q7T9X2</accession>
<dbReference type="GO" id="GO:0005886">
    <property type="term" value="C:plasma membrane"/>
    <property type="evidence" value="ECO:0007669"/>
    <property type="project" value="UniProtKB-SubCell"/>
</dbReference>
<dbReference type="SUPFAM" id="SSF103481">
    <property type="entry name" value="Multidrug resistance efflux transporter EmrE"/>
    <property type="match status" value="2"/>
</dbReference>
<keyword evidence="3" id="KW-0813">Transport</keyword>
<keyword evidence="7" id="KW-0441">Lipid A biosynthesis</keyword>
<comment type="caution">
    <text evidence="16">The sequence shown here is derived from an EMBL/GenBank/DDBJ whole genome shotgun (WGS) entry which is preliminary data.</text>
</comment>
<feature type="chain" id="PRO_5039641283" evidence="14">
    <location>
        <begin position="16"/>
        <end position="305"/>
    </location>
</feature>
<keyword evidence="12 13" id="KW-0472">Membrane</keyword>
<feature type="transmembrane region" description="Helical" evidence="13">
    <location>
        <begin position="31"/>
        <end position="53"/>
    </location>
</feature>
<feature type="signal peptide" evidence="14">
    <location>
        <begin position="1"/>
        <end position="15"/>
    </location>
</feature>
<evidence type="ECO:0000256" key="2">
    <source>
        <dbReference type="ARBA" id="ARBA00007362"/>
    </source>
</evidence>
<keyword evidence="11" id="KW-0443">Lipid metabolism</keyword>
<feature type="transmembrane region" description="Helical" evidence="13">
    <location>
        <begin position="89"/>
        <end position="110"/>
    </location>
</feature>
<evidence type="ECO:0000256" key="9">
    <source>
        <dbReference type="ARBA" id="ARBA00022985"/>
    </source>
</evidence>
<feature type="domain" description="EamA" evidence="15">
    <location>
        <begin position="166"/>
        <end position="303"/>
    </location>
</feature>
<evidence type="ECO:0000259" key="15">
    <source>
        <dbReference type="Pfam" id="PF00892"/>
    </source>
</evidence>